<evidence type="ECO:0000256" key="1">
    <source>
        <dbReference type="ARBA" id="ARBA00022649"/>
    </source>
</evidence>
<dbReference type="Pfam" id="PF05016">
    <property type="entry name" value="ParE_toxin"/>
    <property type="match status" value="1"/>
</dbReference>
<protein>
    <recommendedName>
        <fullName evidence="2">Toxin</fullName>
    </recommendedName>
</protein>
<organism evidence="3 4">
    <name type="scientific">Candidatus Pantoea symbiotica</name>
    <dbReference type="NCBI Taxonomy" id="1884370"/>
    <lineage>
        <taxon>Bacteria</taxon>
        <taxon>Pseudomonadati</taxon>
        <taxon>Pseudomonadota</taxon>
        <taxon>Gammaproteobacteria</taxon>
        <taxon>Enterobacterales</taxon>
        <taxon>Erwiniaceae</taxon>
        <taxon>Pantoea</taxon>
    </lineage>
</organism>
<keyword evidence="4" id="KW-1185">Reference proteome</keyword>
<dbReference type="InterPro" id="IPR007712">
    <property type="entry name" value="RelE/ParE_toxin"/>
</dbReference>
<comment type="caution">
    <text evidence="3">The sequence shown here is derived from an EMBL/GenBank/DDBJ whole genome shotgun (WGS) entry which is preliminary data.</text>
</comment>
<dbReference type="Proteomes" id="UP000198841">
    <property type="component" value="Unassembled WGS sequence"/>
</dbReference>
<dbReference type="EMBL" id="FOSD01000009">
    <property type="protein sequence ID" value="SFK72041.1"/>
    <property type="molecule type" value="Genomic_DNA"/>
</dbReference>
<proteinExistence type="inferred from homology"/>
<evidence type="ECO:0000313" key="3">
    <source>
        <dbReference type="EMBL" id="SFK72041.1"/>
    </source>
</evidence>
<evidence type="ECO:0000313" key="4">
    <source>
        <dbReference type="Proteomes" id="UP000198841"/>
    </source>
</evidence>
<reference evidence="3 4" key="1">
    <citation type="submission" date="2016-10" db="EMBL/GenBank/DDBJ databases">
        <authorList>
            <person name="Varghese N."/>
            <person name="Submissions S."/>
        </authorList>
    </citation>
    <scope>NUCLEOTIDE SEQUENCE [LARGE SCALE GENOMIC DNA]</scope>
    <source>
        <strain evidence="3 4">YR512</strain>
    </source>
</reference>
<dbReference type="PIRSF" id="PIRSF029218">
    <property type="entry name" value="ParE"/>
    <property type="match status" value="1"/>
</dbReference>
<dbReference type="InterPro" id="IPR035093">
    <property type="entry name" value="RelE/ParE_toxin_dom_sf"/>
</dbReference>
<gene>
    <name evidence="3" type="ORF">SAMN05518863_109144</name>
</gene>
<name>A0A1I4BVV2_9GAMM</name>
<keyword evidence="1" id="KW-1277">Toxin-antitoxin system</keyword>
<evidence type="ECO:0000256" key="2">
    <source>
        <dbReference type="PIRNR" id="PIRNR029218"/>
    </source>
</evidence>
<accession>A0A1I4BVV2</accession>
<comment type="similarity">
    <text evidence="2">Belongs to the RelE toxin family.</text>
</comment>
<sequence>MKRTITIKPEADADLMKIWIYGYWNYGEQLANNYSARFAELFEKLAMFDLGRKRPDLGKQIYSLPLGKHIVIYRAEVDEIFIGRILHHSQDVSAEF</sequence>
<dbReference type="InterPro" id="IPR028344">
    <property type="entry name" value="ParE1/4"/>
</dbReference>
<dbReference type="Gene3D" id="3.30.2310.20">
    <property type="entry name" value="RelE-like"/>
    <property type="match status" value="1"/>
</dbReference>
<dbReference type="RefSeq" id="WP_008105240.1">
    <property type="nucleotide sequence ID" value="NZ_FOSD01000009.1"/>
</dbReference>